<dbReference type="RefSeq" id="WP_202750337.1">
    <property type="nucleotide sequence ID" value="NZ_JAESWC010000014.1"/>
</dbReference>
<comment type="caution">
    <text evidence="1">The sequence shown here is derived from an EMBL/GenBank/DDBJ whole genome shotgun (WGS) entry which is preliminary data.</text>
</comment>
<organism evidence="1 2">
    <name type="scientific">Clostridium rhizosphaerae</name>
    <dbReference type="NCBI Taxonomy" id="2803861"/>
    <lineage>
        <taxon>Bacteria</taxon>
        <taxon>Bacillati</taxon>
        <taxon>Bacillota</taxon>
        <taxon>Clostridia</taxon>
        <taxon>Eubacteriales</taxon>
        <taxon>Clostridiaceae</taxon>
        <taxon>Clostridium</taxon>
    </lineage>
</organism>
<dbReference type="EMBL" id="JAESWC010000014">
    <property type="protein sequence ID" value="MBL4937598.1"/>
    <property type="molecule type" value="Genomic_DNA"/>
</dbReference>
<sequence>MFNKNYARKSNISIKMFIKEFGGSFTEHMKERLMDLEVRCFLTRKDIAYRFDLKHVEHLQYECAADGEDSVAVSSKEYAYGQFVVIEENLYFSESCLENKDIMQSPMVSTIYNALDSEGSIFDEGRNLKILNDKNIDFVVDSILSSCPEVSEAYRDIVKGMISRANNK</sequence>
<keyword evidence="2" id="KW-1185">Reference proteome</keyword>
<reference evidence="1 2" key="1">
    <citation type="submission" date="2021-01" db="EMBL/GenBank/DDBJ databases">
        <title>Genome public.</title>
        <authorList>
            <person name="Liu C."/>
            <person name="Sun Q."/>
        </authorList>
    </citation>
    <scope>NUCLEOTIDE SEQUENCE [LARGE SCALE GENOMIC DNA]</scope>
    <source>
        <strain evidence="1 2">YIM B02515</strain>
    </source>
</reference>
<dbReference type="Proteomes" id="UP000632377">
    <property type="component" value="Unassembled WGS sequence"/>
</dbReference>
<evidence type="ECO:0000313" key="2">
    <source>
        <dbReference type="Proteomes" id="UP000632377"/>
    </source>
</evidence>
<proteinExistence type="predicted"/>
<protein>
    <submittedName>
        <fullName evidence="1">Uncharacterized protein</fullName>
    </submittedName>
</protein>
<gene>
    <name evidence="1" type="ORF">JK636_17930</name>
</gene>
<accession>A0ABS1TI25</accession>
<evidence type="ECO:0000313" key="1">
    <source>
        <dbReference type="EMBL" id="MBL4937598.1"/>
    </source>
</evidence>
<name>A0ABS1TI25_9CLOT</name>